<evidence type="ECO:0000256" key="4">
    <source>
        <dbReference type="SAM" id="MobiDB-lite"/>
    </source>
</evidence>
<comment type="similarity">
    <text evidence="1">Belongs to the alkylbase DNA glycosidase AlkA family.</text>
</comment>
<dbReference type="GO" id="GO:0005634">
    <property type="term" value="C:nucleus"/>
    <property type="evidence" value="ECO:0007669"/>
    <property type="project" value="TreeGrafter"/>
</dbReference>
<reference evidence="6 7" key="1">
    <citation type="journal article" date="2012" name="PLoS Pathog.">
        <title>Diverse lifestyles and strategies of plant pathogenesis encoded in the genomes of eighteen Dothideomycetes fungi.</title>
        <authorList>
            <person name="Ohm R.A."/>
            <person name="Feau N."/>
            <person name="Henrissat B."/>
            <person name="Schoch C.L."/>
            <person name="Horwitz B.A."/>
            <person name="Barry K.W."/>
            <person name="Condon B.J."/>
            <person name="Copeland A.C."/>
            <person name="Dhillon B."/>
            <person name="Glaser F."/>
            <person name="Hesse C.N."/>
            <person name="Kosti I."/>
            <person name="LaButti K."/>
            <person name="Lindquist E.A."/>
            <person name="Lucas S."/>
            <person name="Salamov A.A."/>
            <person name="Bradshaw R.E."/>
            <person name="Ciuffetti L."/>
            <person name="Hamelin R.C."/>
            <person name="Kema G.H.J."/>
            <person name="Lawrence C."/>
            <person name="Scott J.A."/>
            <person name="Spatafora J.W."/>
            <person name="Turgeon B.G."/>
            <person name="de Wit P.J.G.M."/>
            <person name="Zhong S."/>
            <person name="Goodwin S.B."/>
            <person name="Grigoriev I.V."/>
        </authorList>
    </citation>
    <scope>NUCLEOTIDE SEQUENCE [LARGE SCALE GENOMIC DNA]</scope>
    <source>
        <strain evidence="6 7">SO2202</strain>
    </source>
</reference>
<dbReference type="GO" id="GO:0043916">
    <property type="term" value="F:DNA-7-methylguanine glycosylase activity"/>
    <property type="evidence" value="ECO:0007669"/>
    <property type="project" value="TreeGrafter"/>
</dbReference>
<dbReference type="Pfam" id="PF00730">
    <property type="entry name" value="HhH-GPD"/>
    <property type="match status" value="1"/>
</dbReference>
<feature type="compositionally biased region" description="Polar residues" evidence="4">
    <location>
        <begin position="87"/>
        <end position="98"/>
    </location>
</feature>
<dbReference type="HOGENOM" id="CLU_000445_72_0_1"/>
<dbReference type="Gene3D" id="1.10.340.30">
    <property type="entry name" value="Hypothetical protein, domain 2"/>
    <property type="match status" value="1"/>
</dbReference>
<dbReference type="GO" id="GO:0006285">
    <property type="term" value="P:base-excision repair, AP site formation"/>
    <property type="evidence" value="ECO:0007669"/>
    <property type="project" value="TreeGrafter"/>
</dbReference>
<feature type="compositionally biased region" description="Basic and acidic residues" evidence="4">
    <location>
        <begin position="12"/>
        <end position="26"/>
    </location>
</feature>
<dbReference type="Gene3D" id="1.10.1670.40">
    <property type="match status" value="1"/>
</dbReference>
<feature type="domain" description="HhH-GPD" evidence="5">
    <location>
        <begin position="205"/>
        <end position="376"/>
    </location>
</feature>
<protein>
    <submittedName>
        <fullName evidence="6">DNA glycosylase</fullName>
    </submittedName>
</protein>
<gene>
    <name evidence="6" type="ORF">SEPMUDRAFT_151995</name>
</gene>
<evidence type="ECO:0000256" key="3">
    <source>
        <dbReference type="ARBA" id="ARBA00023204"/>
    </source>
</evidence>
<dbReference type="GO" id="GO:0006307">
    <property type="term" value="P:DNA alkylation repair"/>
    <property type="evidence" value="ECO:0007669"/>
    <property type="project" value="TreeGrafter"/>
</dbReference>
<keyword evidence="3" id="KW-0234">DNA repair</keyword>
<evidence type="ECO:0000259" key="5">
    <source>
        <dbReference type="SMART" id="SM00478"/>
    </source>
</evidence>
<dbReference type="InterPro" id="IPR051912">
    <property type="entry name" value="Alkylbase_DNA_Glycosylase/TA"/>
</dbReference>
<keyword evidence="7" id="KW-1185">Reference proteome</keyword>
<dbReference type="PANTHER" id="PTHR43003:SF5">
    <property type="entry name" value="DNA-3-METHYLADENINE GLYCOSYLASE"/>
    <property type="match status" value="1"/>
</dbReference>
<dbReference type="FunFam" id="1.10.340.30:FF:000004">
    <property type="entry name" value="DNA-3-methyladenine glycosylase II"/>
    <property type="match status" value="1"/>
</dbReference>
<sequence>MVSLRRSARVSVKSESKGERANDNHTAEVATEPVKRGRKRKATDDHDATSMAPPPATPNQKRGKVANGSGIKPPPFTPTPAAIGLMNGTSKVGTNYSTGDIDDPTPPATRPANAHHTNATLVTPGGTQLEPAYSNFEEASPSKAGGPRTTSKTLLDEACAHLLQIDSTLTGKLQPVIDQHYCRVFSPEGLAENIDPFRSLASGIMAQQVSGAAASSIKNKFIALFPPEACPTGFPPPNLVAATDLAILRTAGLSQRKAEYIQGLAQKFDTGEITTKQLMTGSDEDVMRDLVAVRGLGAWSVEMFMCFGLKRLDVFSTGDLGVQRGMAAYMGRDVSKLKAKGGGKWKYMSEKEMVDLAEKFRPYRSLFMWYMWRIENVEVAAVQDNAEK</sequence>
<dbReference type="SMART" id="SM00478">
    <property type="entry name" value="ENDO3c"/>
    <property type="match status" value="1"/>
</dbReference>
<dbReference type="EMBL" id="KB456271">
    <property type="protein sequence ID" value="EMF08301.1"/>
    <property type="molecule type" value="Genomic_DNA"/>
</dbReference>
<accession>M3CXA6</accession>
<dbReference type="SUPFAM" id="SSF48150">
    <property type="entry name" value="DNA-glycosylase"/>
    <property type="match status" value="1"/>
</dbReference>
<dbReference type="InterPro" id="IPR011257">
    <property type="entry name" value="DNA_glycosylase"/>
</dbReference>
<dbReference type="Proteomes" id="UP000016931">
    <property type="component" value="Unassembled WGS sequence"/>
</dbReference>
<organism evidence="6 7">
    <name type="scientific">Sphaerulina musiva (strain SO2202)</name>
    <name type="common">Poplar stem canker fungus</name>
    <name type="synonym">Septoria musiva</name>
    <dbReference type="NCBI Taxonomy" id="692275"/>
    <lineage>
        <taxon>Eukaryota</taxon>
        <taxon>Fungi</taxon>
        <taxon>Dikarya</taxon>
        <taxon>Ascomycota</taxon>
        <taxon>Pezizomycotina</taxon>
        <taxon>Dothideomycetes</taxon>
        <taxon>Dothideomycetidae</taxon>
        <taxon>Mycosphaerellales</taxon>
        <taxon>Mycosphaerellaceae</taxon>
        <taxon>Sphaerulina</taxon>
    </lineage>
</organism>
<dbReference type="STRING" id="692275.M3CXA6"/>
<dbReference type="OrthoDB" id="415889at2759"/>
<dbReference type="eggNOG" id="KOG1918">
    <property type="taxonomic scope" value="Eukaryota"/>
</dbReference>
<evidence type="ECO:0000313" key="7">
    <source>
        <dbReference type="Proteomes" id="UP000016931"/>
    </source>
</evidence>
<dbReference type="GO" id="GO:0032131">
    <property type="term" value="F:alkylated DNA binding"/>
    <property type="evidence" value="ECO:0007669"/>
    <property type="project" value="TreeGrafter"/>
</dbReference>
<dbReference type="OMA" id="VEMFAMF"/>
<evidence type="ECO:0000313" key="6">
    <source>
        <dbReference type="EMBL" id="EMF08301.1"/>
    </source>
</evidence>
<dbReference type="GO" id="GO:0008725">
    <property type="term" value="F:DNA-3-methyladenine glycosylase activity"/>
    <property type="evidence" value="ECO:0007669"/>
    <property type="project" value="TreeGrafter"/>
</dbReference>
<dbReference type="InterPro" id="IPR003265">
    <property type="entry name" value="HhH-GPD_domain"/>
</dbReference>
<evidence type="ECO:0000256" key="2">
    <source>
        <dbReference type="ARBA" id="ARBA00022763"/>
    </source>
</evidence>
<name>M3CXA6_SPHMS</name>
<dbReference type="CDD" id="cd00056">
    <property type="entry name" value="ENDO3c"/>
    <property type="match status" value="1"/>
</dbReference>
<proteinExistence type="inferred from homology"/>
<dbReference type="PANTHER" id="PTHR43003">
    <property type="entry name" value="DNA-3-METHYLADENINE GLYCOSYLASE"/>
    <property type="match status" value="1"/>
</dbReference>
<dbReference type="GeneID" id="27904314"/>
<dbReference type="GO" id="GO:0032993">
    <property type="term" value="C:protein-DNA complex"/>
    <property type="evidence" value="ECO:0007669"/>
    <property type="project" value="TreeGrafter"/>
</dbReference>
<keyword evidence="2" id="KW-0227">DNA damage</keyword>
<feature type="region of interest" description="Disordered" evidence="4">
    <location>
        <begin position="1"/>
        <end position="132"/>
    </location>
</feature>
<evidence type="ECO:0000256" key="1">
    <source>
        <dbReference type="ARBA" id="ARBA00010817"/>
    </source>
</evidence>
<dbReference type="RefSeq" id="XP_016756422.1">
    <property type="nucleotide sequence ID" value="XM_016907177.1"/>
</dbReference>
<dbReference type="AlphaFoldDB" id="M3CXA6"/>